<evidence type="ECO:0000313" key="3">
    <source>
        <dbReference type="Proteomes" id="UP000001940"/>
    </source>
</evidence>
<dbReference type="Proteomes" id="UP000001940">
    <property type="component" value="Chromosome X"/>
</dbReference>
<accession>Q93895</accession>
<dbReference type="GeneID" id="187417"/>
<proteinExistence type="predicted"/>
<dbReference type="PIR" id="T23684">
    <property type="entry name" value="T23684"/>
</dbReference>
<dbReference type="InParanoid" id="Q93895"/>
<dbReference type="OrthoDB" id="5863477at2759"/>
<name>Q93895_CAEEL</name>
<dbReference type="CTD" id="187417"/>
<dbReference type="AGR" id="WB:WBGene00010833"/>
<dbReference type="FunCoup" id="Q93895">
    <property type="interactions" value="1474"/>
</dbReference>
<organism evidence="2 3">
    <name type="scientific">Caenorhabditis elegans</name>
    <dbReference type="NCBI Taxonomy" id="6239"/>
    <lineage>
        <taxon>Eukaryota</taxon>
        <taxon>Metazoa</taxon>
        <taxon>Ecdysozoa</taxon>
        <taxon>Nematoda</taxon>
        <taxon>Chromadorea</taxon>
        <taxon>Rhabditida</taxon>
        <taxon>Rhabditina</taxon>
        <taxon>Rhabditomorpha</taxon>
        <taxon>Rhabditoidea</taxon>
        <taxon>Rhabditidae</taxon>
        <taxon>Peloderinae</taxon>
        <taxon>Caenorhabditis</taxon>
    </lineage>
</organism>
<dbReference type="AlphaFoldDB" id="Q93895"/>
<dbReference type="RefSeq" id="NP_510307.1">
    <property type="nucleotide sequence ID" value="NM_077906.1"/>
</dbReference>
<dbReference type="EMBL" id="BX284606">
    <property type="protein sequence ID" value="CAB01765.1"/>
    <property type="molecule type" value="Genomic_DNA"/>
</dbReference>
<feature type="region of interest" description="Disordered" evidence="1">
    <location>
        <begin position="8"/>
        <end position="31"/>
    </location>
</feature>
<dbReference type="KEGG" id="cel:CELE_M03B6.1"/>
<keyword evidence="3" id="KW-1185">Reference proteome</keyword>
<dbReference type="Bgee" id="WBGene00010833">
    <property type="expression patterns" value="Expressed in larva and 3 other cell types or tissues"/>
</dbReference>
<dbReference type="PaxDb" id="6239-M03B6.1"/>
<reference evidence="2 3" key="1">
    <citation type="journal article" date="1998" name="Science">
        <title>Genome sequence of the nematode C. elegans: a platform for investigating biology.</title>
        <authorList>
            <consortium name="The C. elegans sequencing consortium"/>
            <person name="Sulson J.E."/>
            <person name="Waterston R."/>
        </authorList>
    </citation>
    <scope>NUCLEOTIDE SEQUENCE [LARGE SCALE GENOMIC DNA]</scope>
    <source>
        <strain evidence="2 3">Bristol N2</strain>
    </source>
</reference>
<evidence type="ECO:0000313" key="4">
    <source>
        <dbReference type="WormBase" id="M03B6.1"/>
    </source>
</evidence>
<gene>
    <name evidence="2" type="ORF">CELE_M03B6.1</name>
    <name evidence="2 4" type="ORF">M03B6.1</name>
</gene>
<evidence type="ECO:0000256" key="1">
    <source>
        <dbReference type="SAM" id="MobiDB-lite"/>
    </source>
</evidence>
<dbReference type="eggNOG" id="ENOG502TI9J">
    <property type="taxonomic scope" value="Eukaryota"/>
</dbReference>
<sequence>MEWVLMYSGRPSSSRPINRNAESSTSIAEKERKQAEDFINDNLDVPLEELAAQNKELQRLKIIEYHKMKARKCPTLDEQPRGPDGRIIFSEEYIDFMLYRDLQPLVDLRILKHTEIIIQERIRERDAAKKGNLLDCVQEPTTSPTTCPKA</sequence>
<dbReference type="HOGENOM" id="CLU_1742238_0_0_1"/>
<evidence type="ECO:0000313" key="2">
    <source>
        <dbReference type="EMBL" id="CAB01765.1"/>
    </source>
</evidence>
<dbReference type="UCSC" id="M03B6.1">
    <property type="organism name" value="c. elegans"/>
</dbReference>
<dbReference type="WormBase" id="M03B6.1">
    <property type="protein sequence ID" value="CE12334"/>
    <property type="gene ID" value="WBGene00010833"/>
</dbReference>
<dbReference type="SMR" id="Q93895"/>
<feature type="compositionally biased region" description="Polar residues" evidence="1">
    <location>
        <begin position="10"/>
        <end position="27"/>
    </location>
</feature>
<protein>
    <submittedName>
        <fullName evidence="2">Uncharacterized protein</fullName>
    </submittedName>
</protein>
<dbReference type="OMA" id="THRENVE"/>
<dbReference type="IntAct" id="Q93895">
    <property type="interactions" value="3"/>
</dbReference>